<evidence type="ECO:0000313" key="2">
    <source>
        <dbReference type="EMBL" id="EPG76505.1"/>
    </source>
</evidence>
<feature type="repeat" description="TPR" evidence="1">
    <location>
        <begin position="22"/>
        <end position="55"/>
    </location>
</feature>
<keyword evidence="1" id="KW-0802">TPR repeat</keyword>
<dbReference type="PROSITE" id="PS50005">
    <property type="entry name" value="TPR"/>
    <property type="match status" value="1"/>
</dbReference>
<evidence type="ECO:0000313" key="3">
    <source>
        <dbReference type="Proteomes" id="UP000014540"/>
    </source>
</evidence>
<dbReference type="AlphaFoldDB" id="S3VJ85"/>
<proteinExistence type="predicted"/>
<organism evidence="2 3">
    <name type="scientific">Leptospira fainei serovar Hurstbridge str. BUT 6</name>
    <dbReference type="NCBI Taxonomy" id="1193011"/>
    <lineage>
        <taxon>Bacteria</taxon>
        <taxon>Pseudomonadati</taxon>
        <taxon>Spirochaetota</taxon>
        <taxon>Spirochaetia</taxon>
        <taxon>Leptospirales</taxon>
        <taxon>Leptospiraceae</taxon>
        <taxon>Leptospira</taxon>
    </lineage>
</organism>
<gene>
    <name evidence="2" type="ORF">LEP1GSC058_1388</name>
</gene>
<dbReference type="InterPro" id="IPR011990">
    <property type="entry name" value="TPR-like_helical_dom_sf"/>
</dbReference>
<sequence>MEASKGSGIFQEFIPGTELELAKKYMALGSLEQKIKKYDKAIKYYDQALEILSRIGERQTQIYALVLYLKSISEFRLGRFCKAKVDVIEAITIYQILGDLDTALHVEENALPEFTNACNSSAFIRPDFGQFGSSDSGDRSGFVFVAPASAY</sequence>
<protein>
    <submittedName>
        <fullName evidence="2">Tetratricopeptide repeat protein</fullName>
    </submittedName>
</protein>
<dbReference type="SUPFAM" id="SSF48452">
    <property type="entry name" value="TPR-like"/>
    <property type="match status" value="1"/>
</dbReference>
<dbReference type="SMART" id="SM00028">
    <property type="entry name" value="TPR"/>
    <property type="match status" value="1"/>
</dbReference>
<reference evidence="2" key="1">
    <citation type="submission" date="2013-04" db="EMBL/GenBank/DDBJ databases">
        <authorList>
            <person name="Harkins D.M."/>
            <person name="Durkin A.S."/>
            <person name="Selengut J.D."/>
            <person name="Sanka R."/>
            <person name="DePew J."/>
            <person name="Purushe J."/>
            <person name="Ahmed A."/>
            <person name="van der Linden H."/>
            <person name="Goris M.G.A."/>
            <person name="Hartskeerl R.A."/>
            <person name="Vinetz J.M."/>
            <person name="Sutton G.G."/>
            <person name="Nelson W.C."/>
            <person name="Fouts D.E."/>
        </authorList>
    </citation>
    <scope>NUCLEOTIDE SEQUENCE [LARGE SCALE GENOMIC DNA]</scope>
    <source>
        <strain evidence="2">BUT 6</strain>
    </source>
</reference>
<dbReference type="PROSITE" id="PS50293">
    <property type="entry name" value="TPR_REGION"/>
    <property type="match status" value="1"/>
</dbReference>
<dbReference type="Pfam" id="PF13424">
    <property type="entry name" value="TPR_12"/>
    <property type="match status" value="1"/>
</dbReference>
<keyword evidence="3" id="KW-1185">Reference proteome</keyword>
<dbReference type="Gene3D" id="1.25.40.10">
    <property type="entry name" value="Tetratricopeptide repeat domain"/>
    <property type="match status" value="1"/>
</dbReference>
<name>S3VJ85_9LEPT</name>
<dbReference type="Proteomes" id="UP000014540">
    <property type="component" value="Unassembled WGS sequence"/>
</dbReference>
<dbReference type="EMBL" id="AKWZ02000001">
    <property type="protein sequence ID" value="EPG76505.1"/>
    <property type="molecule type" value="Genomic_DNA"/>
</dbReference>
<dbReference type="InterPro" id="IPR019734">
    <property type="entry name" value="TPR_rpt"/>
</dbReference>
<comment type="caution">
    <text evidence="2">The sequence shown here is derived from an EMBL/GenBank/DDBJ whole genome shotgun (WGS) entry which is preliminary data.</text>
</comment>
<evidence type="ECO:0000256" key="1">
    <source>
        <dbReference type="PROSITE-ProRule" id="PRU00339"/>
    </source>
</evidence>
<accession>S3VJ85</accession>